<dbReference type="Gene3D" id="1.10.1060.10">
    <property type="entry name" value="Alpha-helical ferredoxin"/>
    <property type="match status" value="1"/>
</dbReference>
<evidence type="ECO:0000256" key="1">
    <source>
        <dbReference type="ARBA" id="ARBA00023002"/>
    </source>
</evidence>
<dbReference type="OrthoDB" id="9803192at2"/>
<evidence type="ECO:0000256" key="6">
    <source>
        <dbReference type="ARBA" id="ARBA00049578"/>
    </source>
</evidence>
<dbReference type="GO" id="GO:0051536">
    <property type="term" value="F:iron-sulfur cluster binding"/>
    <property type="evidence" value="ECO:0007669"/>
    <property type="project" value="InterPro"/>
</dbReference>
<dbReference type="PRINTS" id="PR00419">
    <property type="entry name" value="ADXRDTASE"/>
</dbReference>
<keyword evidence="12" id="KW-1185">Reference proteome</keyword>
<evidence type="ECO:0000256" key="3">
    <source>
        <dbReference type="ARBA" id="ARBA00032722"/>
    </source>
</evidence>
<keyword evidence="1" id="KW-0560">Oxidoreductase</keyword>
<evidence type="ECO:0000259" key="10">
    <source>
        <dbReference type="Pfam" id="PF14691"/>
    </source>
</evidence>
<dbReference type="PANTHER" id="PTHR43073:SF2">
    <property type="entry name" value="DIHYDROPYRIMIDINE DEHYDROGENASE [NADP(+)]"/>
    <property type="match status" value="1"/>
</dbReference>
<protein>
    <recommendedName>
        <fullName evidence="8">dihydrouracil dehydrogenase (NAD(+))</fullName>
        <ecNumber evidence="8">1.3.1.1</ecNumber>
    </recommendedName>
    <alternativeName>
        <fullName evidence="3">Dihydrothymine dehydrogenase</fullName>
    </alternativeName>
    <alternativeName>
        <fullName evidence="2">Dihydrouracil dehydrogenase</fullName>
    </alternativeName>
</protein>
<dbReference type="Gene3D" id="3.50.50.60">
    <property type="entry name" value="FAD/NAD(P)-binding domain"/>
    <property type="match status" value="2"/>
</dbReference>
<accession>A0A1X6WQ76</accession>
<proteinExistence type="predicted"/>
<dbReference type="SUPFAM" id="SSF51971">
    <property type="entry name" value="Nucleotide-binding domain"/>
    <property type="match status" value="1"/>
</dbReference>
<comment type="catalytic activity">
    <reaction evidence="4">
        <text>5,6-dihydrothymine + NAD(+) = thymine + NADH + H(+)</text>
        <dbReference type="Rhea" id="RHEA:28791"/>
        <dbReference type="ChEBI" id="CHEBI:15378"/>
        <dbReference type="ChEBI" id="CHEBI:17821"/>
        <dbReference type="ChEBI" id="CHEBI:27468"/>
        <dbReference type="ChEBI" id="CHEBI:57540"/>
        <dbReference type="ChEBI" id="CHEBI:57945"/>
        <dbReference type="EC" id="1.3.1.1"/>
    </reaction>
</comment>
<reference evidence="12" key="1">
    <citation type="submission" date="2017-02" db="EMBL/GenBank/DDBJ databases">
        <authorList>
            <person name="Dridi B."/>
        </authorList>
    </citation>
    <scope>NUCLEOTIDE SEQUENCE [LARGE SCALE GENOMIC DNA]</scope>
    <source>
        <strain evidence="12">bH819</strain>
    </source>
</reference>
<evidence type="ECO:0000256" key="7">
    <source>
        <dbReference type="ARBA" id="ARBA00049714"/>
    </source>
</evidence>
<dbReference type="GO" id="GO:0004159">
    <property type="term" value="F:dihydropyrimidine dehydrogenase (NAD+) activity"/>
    <property type="evidence" value="ECO:0007669"/>
    <property type="project" value="UniProtKB-EC"/>
</dbReference>
<feature type="domain" description="Dihydroprymidine dehydrogenase" evidence="10">
    <location>
        <begin position="4"/>
        <end position="112"/>
    </location>
</feature>
<organism evidence="11 12">
    <name type="scientific">Vagococcus fluvialis bH819</name>
    <dbReference type="NCBI Taxonomy" id="1255619"/>
    <lineage>
        <taxon>Bacteria</taxon>
        <taxon>Bacillati</taxon>
        <taxon>Bacillota</taxon>
        <taxon>Bacilli</taxon>
        <taxon>Lactobacillales</taxon>
        <taxon>Enterococcaceae</taxon>
        <taxon>Vagococcus</taxon>
    </lineage>
</organism>
<dbReference type="EC" id="1.3.1.1" evidence="8"/>
<dbReference type="PANTHER" id="PTHR43073">
    <property type="entry name" value="DIHYDROPYRIMIDINE DEHYDROGENASE [NADP(+)]"/>
    <property type="match status" value="1"/>
</dbReference>
<sequence length="410" mass="44937">MDNKYLEEMESSYSMLTIMEEAERCLLCLDAPCSKACPAGTDPAKFIRSVRFRNFKGAAETVRENNALGAICALVCPTEKYCEMGCTRSGIDRPINIGGIQKFVTDFEQQTKMEILTKGQANGMHVAIVGSGPSGLQAAASLLQLGYDVTIFEKSQKAGGYLRYGIPEYRLPDAIVNYEILRIVNLGANIVYQTTIGKDITIEELKNKYDGVVLAIGASQGKTLEMFKENEVVETAVSFLSRARDNQGEIELPDNALVIGGGDVAMDVITSLKLLGVPHVTDVVYEEFCEFKASKKELEGAQNKGVTIIDGYYPIMVEGNRVTFKHRHLNNELMIEAEKIILAVGQEVDADNLNLDIKNNQMLQSGYQTKDKKVFVTGDIVHGDMTVVWAVKKGKEVAAEIHGLLGGKGE</sequence>
<evidence type="ECO:0000313" key="11">
    <source>
        <dbReference type="EMBL" id="SLM86392.1"/>
    </source>
</evidence>
<dbReference type="RefSeq" id="WP_086952024.1">
    <property type="nucleotide sequence ID" value="NZ_FWFD01000015.1"/>
</dbReference>
<name>A0A1X6WQ76_9ENTE</name>
<dbReference type="Pfam" id="PF07992">
    <property type="entry name" value="Pyr_redox_2"/>
    <property type="match status" value="1"/>
</dbReference>
<comment type="subunit">
    <text evidence="7">Heterotetramer of 2 PreA and 2 PreT subunits.</text>
</comment>
<evidence type="ECO:0000313" key="12">
    <source>
        <dbReference type="Proteomes" id="UP000195918"/>
    </source>
</evidence>
<dbReference type="InterPro" id="IPR036188">
    <property type="entry name" value="FAD/NAD-bd_sf"/>
</dbReference>
<feature type="domain" description="FAD/NAD(P)-binding" evidence="9">
    <location>
        <begin position="124"/>
        <end position="394"/>
    </location>
</feature>
<dbReference type="AlphaFoldDB" id="A0A1X6WQ76"/>
<evidence type="ECO:0000256" key="4">
    <source>
        <dbReference type="ARBA" id="ARBA00047685"/>
    </source>
</evidence>
<evidence type="ECO:0000259" key="9">
    <source>
        <dbReference type="Pfam" id="PF07992"/>
    </source>
</evidence>
<comment type="function">
    <text evidence="6">Involved in pyrimidine base degradation. Catalyzes physiologically the reduction of uracil to 5,6-dihydrouracil (DHU) by using NADH as a specific cosubstrate. It also catalyzes the reverse reaction and the reduction of thymine to 5,6-dihydrothymine (DHT).</text>
</comment>
<evidence type="ECO:0000256" key="5">
    <source>
        <dbReference type="ARBA" id="ARBA00048792"/>
    </source>
</evidence>
<dbReference type="Pfam" id="PF14691">
    <property type="entry name" value="Fer4_20"/>
    <property type="match status" value="1"/>
</dbReference>
<dbReference type="SUPFAM" id="SSF46548">
    <property type="entry name" value="alpha-helical ferredoxin"/>
    <property type="match status" value="1"/>
</dbReference>
<dbReference type="EMBL" id="FWFD01000015">
    <property type="protein sequence ID" value="SLM86392.1"/>
    <property type="molecule type" value="Genomic_DNA"/>
</dbReference>
<evidence type="ECO:0000256" key="8">
    <source>
        <dbReference type="ARBA" id="ARBA00049728"/>
    </source>
</evidence>
<comment type="catalytic activity">
    <reaction evidence="5">
        <text>5,6-dihydrouracil + NAD(+) = uracil + NADH + H(+)</text>
        <dbReference type="Rhea" id="RHEA:20189"/>
        <dbReference type="ChEBI" id="CHEBI:15378"/>
        <dbReference type="ChEBI" id="CHEBI:15901"/>
        <dbReference type="ChEBI" id="CHEBI:17568"/>
        <dbReference type="ChEBI" id="CHEBI:57540"/>
        <dbReference type="ChEBI" id="CHEBI:57945"/>
        <dbReference type="EC" id="1.3.1.1"/>
    </reaction>
</comment>
<evidence type="ECO:0000256" key="2">
    <source>
        <dbReference type="ARBA" id="ARBA00030119"/>
    </source>
</evidence>
<gene>
    <name evidence="11" type="ORF">FM121_09895</name>
</gene>
<dbReference type="InterPro" id="IPR028261">
    <property type="entry name" value="DPD_II"/>
</dbReference>
<dbReference type="Proteomes" id="UP000195918">
    <property type="component" value="Unassembled WGS sequence"/>
</dbReference>
<dbReference type="InterPro" id="IPR023753">
    <property type="entry name" value="FAD/NAD-binding_dom"/>
</dbReference>
<dbReference type="InterPro" id="IPR009051">
    <property type="entry name" value="Helical_ferredxn"/>
</dbReference>